<comment type="caution">
    <text evidence="2">The sequence shown here is derived from an EMBL/GenBank/DDBJ whole genome shotgun (WGS) entry which is preliminary data.</text>
</comment>
<feature type="non-terminal residue" evidence="2">
    <location>
        <position position="66"/>
    </location>
</feature>
<proteinExistence type="predicted"/>
<evidence type="ECO:0000313" key="3">
    <source>
        <dbReference type="Proteomes" id="UP000265520"/>
    </source>
</evidence>
<sequence>MFLVVVEGLGMMMKAVELGKFEVYQFGDQDLEGSYLQYTDDTLLMGPSTIKIFLAIKAMLLVIRLG</sequence>
<protein>
    <submittedName>
        <fullName evidence="2">Uncharacterized protein</fullName>
    </submittedName>
</protein>
<evidence type="ECO:0000313" key="2">
    <source>
        <dbReference type="EMBL" id="MCI43323.1"/>
    </source>
</evidence>
<evidence type="ECO:0000256" key="1">
    <source>
        <dbReference type="SAM" id="Phobius"/>
    </source>
</evidence>
<dbReference type="AlphaFoldDB" id="A0A392S337"/>
<keyword evidence="1" id="KW-0812">Transmembrane</keyword>
<organism evidence="2 3">
    <name type="scientific">Trifolium medium</name>
    <dbReference type="NCBI Taxonomy" id="97028"/>
    <lineage>
        <taxon>Eukaryota</taxon>
        <taxon>Viridiplantae</taxon>
        <taxon>Streptophyta</taxon>
        <taxon>Embryophyta</taxon>
        <taxon>Tracheophyta</taxon>
        <taxon>Spermatophyta</taxon>
        <taxon>Magnoliopsida</taxon>
        <taxon>eudicotyledons</taxon>
        <taxon>Gunneridae</taxon>
        <taxon>Pentapetalae</taxon>
        <taxon>rosids</taxon>
        <taxon>fabids</taxon>
        <taxon>Fabales</taxon>
        <taxon>Fabaceae</taxon>
        <taxon>Papilionoideae</taxon>
        <taxon>50 kb inversion clade</taxon>
        <taxon>NPAAA clade</taxon>
        <taxon>Hologalegina</taxon>
        <taxon>IRL clade</taxon>
        <taxon>Trifolieae</taxon>
        <taxon>Trifolium</taxon>
    </lineage>
</organism>
<feature type="transmembrane region" description="Helical" evidence="1">
    <location>
        <begin position="43"/>
        <end position="63"/>
    </location>
</feature>
<reference evidence="2 3" key="1">
    <citation type="journal article" date="2018" name="Front. Plant Sci.">
        <title>Red Clover (Trifolium pratense) and Zigzag Clover (T. medium) - A Picture of Genomic Similarities and Differences.</title>
        <authorList>
            <person name="Dluhosova J."/>
            <person name="Istvanek J."/>
            <person name="Nedelnik J."/>
            <person name="Repkova J."/>
        </authorList>
    </citation>
    <scope>NUCLEOTIDE SEQUENCE [LARGE SCALE GENOMIC DNA]</scope>
    <source>
        <strain evidence="3">cv. 10/8</strain>
        <tissue evidence="2">Leaf</tissue>
    </source>
</reference>
<keyword evidence="3" id="KW-1185">Reference proteome</keyword>
<accession>A0A392S337</accession>
<keyword evidence="1" id="KW-1133">Transmembrane helix</keyword>
<keyword evidence="1" id="KW-0472">Membrane</keyword>
<dbReference type="EMBL" id="LXQA010315808">
    <property type="protein sequence ID" value="MCI43323.1"/>
    <property type="molecule type" value="Genomic_DNA"/>
</dbReference>
<dbReference type="Proteomes" id="UP000265520">
    <property type="component" value="Unassembled WGS sequence"/>
</dbReference>
<name>A0A392S337_9FABA</name>